<feature type="transmembrane region" description="Helical" evidence="11">
    <location>
        <begin position="125"/>
        <end position="150"/>
    </location>
</feature>
<dbReference type="PANTHER" id="PTHR42837:SF2">
    <property type="entry name" value="MEMBRANE METALLOPROTEASE ARASP2, CHLOROPLASTIC-RELATED"/>
    <property type="match status" value="1"/>
</dbReference>
<dbReference type="Pfam" id="PF17820">
    <property type="entry name" value="PDZ_6"/>
    <property type="match status" value="1"/>
</dbReference>
<dbReference type="InterPro" id="IPR004387">
    <property type="entry name" value="Pept_M50_Zn"/>
</dbReference>
<keyword evidence="7" id="KW-0862">Zinc</keyword>
<evidence type="ECO:0000313" key="15">
    <source>
        <dbReference type="Proteomes" id="UP000319516"/>
    </source>
</evidence>
<accession>A0A542YRQ4</accession>
<feature type="domain" description="Peptidase M50" evidence="12">
    <location>
        <begin position="10"/>
        <end position="392"/>
    </location>
</feature>
<evidence type="ECO:0000256" key="8">
    <source>
        <dbReference type="ARBA" id="ARBA00022989"/>
    </source>
</evidence>
<dbReference type="PANTHER" id="PTHR42837">
    <property type="entry name" value="REGULATOR OF SIGMA-E PROTEASE RSEP"/>
    <property type="match status" value="1"/>
</dbReference>
<keyword evidence="15" id="KW-1185">Reference proteome</keyword>
<evidence type="ECO:0000256" key="11">
    <source>
        <dbReference type="SAM" id="Phobius"/>
    </source>
</evidence>
<dbReference type="CDD" id="cd06163">
    <property type="entry name" value="S2P-M50_PDZ_RseP-like"/>
    <property type="match status" value="1"/>
</dbReference>
<evidence type="ECO:0000256" key="9">
    <source>
        <dbReference type="ARBA" id="ARBA00023049"/>
    </source>
</evidence>
<evidence type="ECO:0000313" key="14">
    <source>
        <dbReference type="EMBL" id="TQL50785.1"/>
    </source>
</evidence>
<dbReference type="EMBL" id="VFOP01000001">
    <property type="protein sequence ID" value="TQL50785.1"/>
    <property type="molecule type" value="Genomic_DNA"/>
</dbReference>
<gene>
    <name evidence="14" type="ORF">FB467_1902</name>
</gene>
<dbReference type="GO" id="GO:0016020">
    <property type="term" value="C:membrane"/>
    <property type="evidence" value="ECO:0007669"/>
    <property type="project" value="UniProtKB-SubCell"/>
</dbReference>
<dbReference type="GO" id="GO:0004222">
    <property type="term" value="F:metalloendopeptidase activity"/>
    <property type="evidence" value="ECO:0007669"/>
    <property type="project" value="InterPro"/>
</dbReference>
<evidence type="ECO:0000256" key="3">
    <source>
        <dbReference type="ARBA" id="ARBA00007931"/>
    </source>
</evidence>
<evidence type="ECO:0000259" key="12">
    <source>
        <dbReference type="Pfam" id="PF02163"/>
    </source>
</evidence>
<evidence type="ECO:0000256" key="7">
    <source>
        <dbReference type="ARBA" id="ARBA00022833"/>
    </source>
</evidence>
<dbReference type="InterPro" id="IPR008915">
    <property type="entry name" value="Peptidase_M50"/>
</dbReference>
<dbReference type="InterPro" id="IPR041489">
    <property type="entry name" value="PDZ_6"/>
</dbReference>
<comment type="cofactor">
    <cofactor evidence="1">
        <name>Zn(2+)</name>
        <dbReference type="ChEBI" id="CHEBI:29105"/>
    </cofactor>
</comment>
<evidence type="ECO:0000256" key="6">
    <source>
        <dbReference type="ARBA" id="ARBA00022801"/>
    </source>
</evidence>
<dbReference type="GO" id="GO:0006508">
    <property type="term" value="P:proteolysis"/>
    <property type="evidence" value="ECO:0007669"/>
    <property type="project" value="UniProtKB-KW"/>
</dbReference>
<reference evidence="14 15" key="1">
    <citation type="submission" date="2019-06" db="EMBL/GenBank/DDBJ databases">
        <title>Sequencing the genomes of 1000 actinobacteria strains.</title>
        <authorList>
            <person name="Klenk H.-P."/>
        </authorList>
    </citation>
    <scope>NUCLEOTIDE SEQUENCE [LARGE SCALE GENOMIC DNA]</scope>
    <source>
        <strain evidence="14 15">DSM 12335</strain>
    </source>
</reference>
<evidence type="ECO:0000256" key="1">
    <source>
        <dbReference type="ARBA" id="ARBA00001947"/>
    </source>
</evidence>
<dbReference type="RefSeq" id="WP_141784867.1">
    <property type="nucleotide sequence ID" value="NZ_BAAAIK010000002.1"/>
</dbReference>
<keyword evidence="9" id="KW-0482">Metalloprotease</keyword>
<keyword evidence="8 11" id="KW-1133">Transmembrane helix</keyword>
<feature type="domain" description="PDZ" evidence="13">
    <location>
        <begin position="176"/>
        <end position="225"/>
    </location>
</feature>
<proteinExistence type="inferred from homology"/>
<evidence type="ECO:0000256" key="10">
    <source>
        <dbReference type="ARBA" id="ARBA00023136"/>
    </source>
</evidence>
<sequence length="441" mass="46252">MMYLLGVLLMLVGISASIALHELGHLLPAKKFGVKCTQYMVGFGPTLWSRRKGDTEYGVKAIPLGGYVRMIGMFPPLPGQGDRLRPSSTGRFSQLADQARAESAEEILPGDEDRVFYKLPVWKRVVIMLGGPVTNLVIATVLLTGIITVYGIPEYTSKVSTVSACAPADPAATSCEGQPPSPALAAGLEEGDVITAVDGQAVQGWGETSYAIQNATSPATITVDRDGTTRELTVQLTTVDRPLLRPDGTPQLDEAGQPVLGQVSFLGASGSVEYIPQPVSDAPTYVGTALVETGKIFLALPEKMVGVWQAAFGGDDRDETGPISVVGVGRVAGEVTAGGLGALTGTFAAKMVLLLNLLASLNIALFVFNMIPLLPLDGGHVAGALWEGLKRTVARVFGRPDPGPVDIAKALPLAYTVAMVFIGMTVLLVYADLVNPIRLGG</sequence>
<dbReference type="Pfam" id="PF02163">
    <property type="entry name" value="Peptidase_M50"/>
    <property type="match status" value="1"/>
</dbReference>
<evidence type="ECO:0000256" key="4">
    <source>
        <dbReference type="ARBA" id="ARBA00022670"/>
    </source>
</evidence>
<dbReference type="InterPro" id="IPR036034">
    <property type="entry name" value="PDZ_sf"/>
</dbReference>
<feature type="transmembrane region" description="Helical" evidence="11">
    <location>
        <begin position="352"/>
        <end position="371"/>
    </location>
</feature>
<evidence type="ECO:0000256" key="2">
    <source>
        <dbReference type="ARBA" id="ARBA00004141"/>
    </source>
</evidence>
<evidence type="ECO:0000256" key="5">
    <source>
        <dbReference type="ARBA" id="ARBA00022692"/>
    </source>
</evidence>
<dbReference type="Gene3D" id="2.30.42.10">
    <property type="match status" value="1"/>
</dbReference>
<keyword evidence="6" id="KW-0378">Hydrolase</keyword>
<protein>
    <submittedName>
        <fullName evidence="14">Membrane-associated protease RseP (Regulator of RpoE activity)</fullName>
    </submittedName>
</protein>
<evidence type="ECO:0000259" key="13">
    <source>
        <dbReference type="Pfam" id="PF17820"/>
    </source>
</evidence>
<keyword evidence="5 11" id="KW-0812">Transmembrane</keyword>
<comment type="caution">
    <text evidence="14">The sequence shown here is derived from an EMBL/GenBank/DDBJ whole genome shotgun (WGS) entry which is preliminary data.</text>
</comment>
<dbReference type="OrthoDB" id="9782003at2"/>
<organism evidence="14 15">
    <name type="scientific">Ornithinicoccus hortensis</name>
    <dbReference type="NCBI Taxonomy" id="82346"/>
    <lineage>
        <taxon>Bacteria</taxon>
        <taxon>Bacillati</taxon>
        <taxon>Actinomycetota</taxon>
        <taxon>Actinomycetes</taxon>
        <taxon>Micrococcales</taxon>
        <taxon>Intrasporangiaceae</taxon>
        <taxon>Ornithinicoccus</taxon>
    </lineage>
</organism>
<comment type="subcellular location">
    <subcellularLocation>
        <location evidence="2">Membrane</location>
        <topology evidence="2">Multi-pass membrane protein</topology>
    </subcellularLocation>
</comment>
<dbReference type="AlphaFoldDB" id="A0A542YRQ4"/>
<keyword evidence="4 14" id="KW-0645">Protease</keyword>
<dbReference type="Proteomes" id="UP000319516">
    <property type="component" value="Unassembled WGS sequence"/>
</dbReference>
<keyword evidence="10 11" id="KW-0472">Membrane</keyword>
<dbReference type="SUPFAM" id="SSF50156">
    <property type="entry name" value="PDZ domain-like"/>
    <property type="match status" value="1"/>
</dbReference>
<comment type="similarity">
    <text evidence="3">Belongs to the peptidase M50B family.</text>
</comment>
<name>A0A542YRQ4_9MICO</name>
<feature type="transmembrane region" description="Helical" evidence="11">
    <location>
        <begin position="410"/>
        <end position="431"/>
    </location>
</feature>